<accession>A0A0M3JJI4</accession>
<keyword evidence="4" id="KW-0505">Motor protein</keyword>
<evidence type="ECO:0000256" key="1">
    <source>
        <dbReference type="ARBA" id="ARBA00022741"/>
    </source>
</evidence>
<reference evidence="10" key="1">
    <citation type="submission" date="2017-02" db="UniProtKB">
        <authorList>
            <consortium name="WormBaseParasite"/>
        </authorList>
    </citation>
    <scope>IDENTIFICATION</scope>
</reference>
<dbReference type="GO" id="GO:0016020">
    <property type="term" value="C:membrane"/>
    <property type="evidence" value="ECO:0007669"/>
    <property type="project" value="TreeGrafter"/>
</dbReference>
<keyword evidence="1" id="KW-0547">Nucleotide-binding</keyword>
<evidence type="ECO:0000256" key="3">
    <source>
        <dbReference type="ARBA" id="ARBA00023123"/>
    </source>
</evidence>
<gene>
    <name evidence="8" type="ORF">ASIM_LOCUS7566</name>
</gene>
<dbReference type="Gene3D" id="3.40.850.10">
    <property type="entry name" value="Kinesin motor domain"/>
    <property type="match status" value="1"/>
</dbReference>
<dbReference type="AlphaFoldDB" id="A0A0M3JJI4"/>
<comment type="caution">
    <text evidence="6">Lacks conserved residue(s) required for the propagation of feature annotation.</text>
</comment>
<evidence type="ECO:0000256" key="6">
    <source>
        <dbReference type="PROSITE-ProRule" id="PRU00782"/>
    </source>
</evidence>
<evidence type="ECO:0000256" key="2">
    <source>
        <dbReference type="ARBA" id="ARBA00022840"/>
    </source>
</evidence>
<dbReference type="PANTHER" id="PTHR13140">
    <property type="entry name" value="MYOSIN"/>
    <property type="match status" value="1"/>
</dbReference>
<dbReference type="WBParaSite" id="ASIM_0000780501-mRNA-1">
    <property type="protein sequence ID" value="ASIM_0000780501-mRNA-1"/>
    <property type="gene ID" value="ASIM_0000780501"/>
</dbReference>
<keyword evidence="3 6" id="KW-0518">Myosin</keyword>
<dbReference type="EMBL" id="UYRR01018572">
    <property type="protein sequence ID" value="VDK29487.1"/>
    <property type="molecule type" value="Genomic_DNA"/>
</dbReference>
<proteinExistence type="inferred from homology"/>
<comment type="similarity">
    <text evidence="6">Belongs to the TRAFAC class myosin-kinesin ATPase superfamily. Myosin family.</text>
</comment>
<organism evidence="10">
    <name type="scientific">Anisakis simplex</name>
    <name type="common">Herring worm</name>
    <dbReference type="NCBI Taxonomy" id="6269"/>
    <lineage>
        <taxon>Eukaryota</taxon>
        <taxon>Metazoa</taxon>
        <taxon>Ecdysozoa</taxon>
        <taxon>Nematoda</taxon>
        <taxon>Chromadorea</taxon>
        <taxon>Rhabditida</taxon>
        <taxon>Spirurina</taxon>
        <taxon>Ascaridomorpha</taxon>
        <taxon>Ascaridoidea</taxon>
        <taxon>Anisakidae</taxon>
        <taxon>Anisakis</taxon>
        <taxon>Anisakis simplex complex</taxon>
    </lineage>
</organism>
<keyword evidence="9" id="KW-1185">Reference proteome</keyword>
<evidence type="ECO:0000256" key="5">
    <source>
        <dbReference type="ARBA" id="ARBA00023203"/>
    </source>
</evidence>
<sequence>MKVLGATTPHYVRCIKPNDEKLPFTFEPKRAIQQLRACGVLETVRISTAGYPSRWLYDDFGRRYRVLYPDGKALWRNNPKKFAEKACNRHIQVGILFDFIVCLVFTSNRSIHII</sequence>
<evidence type="ECO:0000256" key="4">
    <source>
        <dbReference type="ARBA" id="ARBA00023175"/>
    </source>
</evidence>
<dbReference type="InterPro" id="IPR036961">
    <property type="entry name" value="Kinesin_motor_dom_sf"/>
</dbReference>
<feature type="domain" description="Myosin motor" evidence="7">
    <location>
        <begin position="1"/>
        <end position="114"/>
    </location>
</feature>
<reference evidence="8 9" key="2">
    <citation type="submission" date="2018-11" db="EMBL/GenBank/DDBJ databases">
        <authorList>
            <consortium name="Pathogen Informatics"/>
        </authorList>
    </citation>
    <scope>NUCLEOTIDE SEQUENCE [LARGE SCALE GENOMIC DNA]</scope>
</reference>
<keyword evidence="2" id="KW-0067">ATP-binding</keyword>
<name>A0A0M3JJI4_ANISI</name>
<dbReference type="Pfam" id="PF00063">
    <property type="entry name" value="Myosin_head"/>
    <property type="match status" value="1"/>
</dbReference>
<evidence type="ECO:0000313" key="9">
    <source>
        <dbReference type="Proteomes" id="UP000267096"/>
    </source>
</evidence>
<keyword evidence="5 6" id="KW-0009">Actin-binding</keyword>
<dbReference type="OrthoDB" id="5854445at2759"/>
<dbReference type="Gene3D" id="1.20.5.4820">
    <property type="match status" value="1"/>
</dbReference>
<evidence type="ECO:0000313" key="8">
    <source>
        <dbReference type="EMBL" id="VDK29487.1"/>
    </source>
</evidence>
<evidence type="ECO:0000259" key="7">
    <source>
        <dbReference type="PROSITE" id="PS51456"/>
    </source>
</evidence>
<dbReference type="GO" id="GO:0051015">
    <property type="term" value="F:actin filament binding"/>
    <property type="evidence" value="ECO:0007669"/>
    <property type="project" value="TreeGrafter"/>
</dbReference>
<dbReference type="InterPro" id="IPR027417">
    <property type="entry name" value="P-loop_NTPase"/>
</dbReference>
<evidence type="ECO:0000313" key="10">
    <source>
        <dbReference type="WBParaSite" id="ASIM_0000780501-mRNA-1"/>
    </source>
</evidence>
<dbReference type="InterPro" id="IPR001609">
    <property type="entry name" value="Myosin_head_motor_dom-like"/>
</dbReference>
<dbReference type="SUPFAM" id="SSF52540">
    <property type="entry name" value="P-loop containing nucleoside triphosphate hydrolases"/>
    <property type="match status" value="1"/>
</dbReference>
<dbReference type="GO" id="GO:0005524">
    <property type="term" value="F:ATP binding"/>
    <property type="evidence" value="ECO:0007669"/>
    <property type="project" value="UniProtKB-KW"/>
</dbReference>
<dbReference type="GO" id="GO:0016459">
    <property type="term" value="C:myosin complex"/>
    <property type="evidence" value="ECO:0007669"/>
    <property type="project" value="UniProtKB-KW"/>
</dbReference>
<dbReference type="Proteomes" id="UP000267096">
    <property type="component" value="Unassembled WGS sequence"/>
</dbReference>
<dbReference type="PANTHER" id="PTHR13140:SF706">
    <property type="entry name" value="DILUTE CLASS UNCONVENTIONAL MYOSIN, ISOFORM C"/>
    <property type="match status" value="1"/>
</dbReference>
<dbReference type="GO" id="GO:0005737">
    <property type="term" value="C:cytoplasm"/>
    <property type="evidence" value="ECO:0007669"/>
    <property type="project" value="TreeGrafter"/>
</dbReference>
<dbReference type="GO" id="GO:0007015">
    <property type="term" value="P:actin filament organization"/>
    <property type="evidence" value="ECO:0007669"/>
    <property type="project" value="TreeGrafter"/>
</dbReference>
<dbReference type="GO" id="GO:0000146">
    <property type="term" value="F:microfilament motor activity"/>
    <property type="evidence" value="ECO:0007669"/>
    <property type="project" value="TreeGrafter"/>
</dbReference>
<dbReference type="PROSITE" id="PS51456">
    <property type="entry name" value="MYOSIN_MOTOR"/>
    <property type="match status" value="1"/>
</dbReference>
<protein>
    <submittedName>
        <fullName evidence="10">Hum-2 (inferred by orthology to a C. elegans protein)</fullName>
    </submittedName>
</protein>